<organism evidence="1">
    <name type="scientific">Pongo abelii</name>
    <name type="common">Sumatran orangutan</name>
    <name type="synonym">Pongo pygmaeus abelii</name>
    <dbReference type="NCBI Taxonomy" id="9601"/>
    <lineage>
        <taxon>Eukaryota</taxon>
        <taxon>Metazoa</taxon>
        <taxon>Chordata</taxon>
        <taxon>Craniata</taxon>
        <taxon>Vertebrata</taxon>
        <taxon>Euteleostomi</taxon>
        <taxon>Mammalia</taxon>
        <taxon>Eutheria</taxon>
        <taxon>Euarchontoglires</taxon>
        <taxon>Primates</taxon>
        <taxon>Haplorrhini</taxon>
        <taxon>Catarrhini</taxon>
        <taxon>Hominidae</taxon>
        <taxon>Pongo</taxon>
    </lineage>
</organism>
<name>A0A2J8WA61_PONAB</name>
<accession>A0A2J8WA61</accession>
<evidence type="ECO:0000313" key="1">
    <source>
        <dbReference type="EMBL" id="PNJ66643.1"/>
    </source>
</evidence>
<dbReference type="EMBL" id="NDHI03003397">
    <property type="protein sequence ID" value="PNJ66643.1"/>
    <property type="molecule type" value="Genomic_DNA"/>
</dbReference>
<proteinExistence type="predicted"/>
<sequence length="73" mass="8903">ATLENRKLKRELPFSFRSINTRENLYLVTETLETVKEETLKSNRQYKFWSQISQGRLSYKHKESLWVRRIPET</sequence>
<reference evidence="1" key="1">
    <citation type="submission" date="2017-12" db="EMBL/GenBank/DDBJ databases">
        <title>High-resolution comparative analysis of great ape genomes.</title>
        <authorList>
            <person name="Pollen A."/>
            <person name="Hastie A."/>
            <person name="Hormozdiari F."/>
            <person name="Dougherty M."/>
            <person name="Liu R."/>
            <person name="Chaisson M."/>
            <person name="Hoppe E."/>
            <person name="Hill C."/>
            <person name="Pang A."/>
            <person name="Hillier L."/>
            <person name="Baker C."/>
            <person name="Armstrong J."/>
            <person name="Shendure J."/>
            <person name="Paten B."/>
            <person name="Wilson R."/>
            <person name="Chao H."/>
            <person name="Schneider V."/>
            <person name="Ventura M."/>
            <person name="Kronenberg Z."/>
            <person name="Murali S."/>
            <person name="Gordon D."/>
            <person name="Cantsilieris S."/>
            <person name="Munson K."/>
            <person name="Nelson B."/>
            <person name="Raja A."/>
            <person name="Underwood J."/>
            <person name="Diekhans M."/>
            <person name="Fiddes I."/>
            <person name="Haussler D."/>
            <person name="Eichler E."/>
        </authorList>
    </citation>
    <scope>NUCLEOTIDE SEQUENCE [LARGE SCALE GENOMIC DNA]</scope>
    <source>
        <strain evidence="1">Susie</strain>
    </source>
</reference>
<feature type="non-terminal residue" evidence="1">
    <location>
        <position position="1"/>
    </location>
</feature>
<gene>
    <name evidence="1" type="ORF">CR201_G0012481</name>
</gene>
<comment type="caution">
    <text evidence="1">The sequence shown here is derived from an EMBL/GenBank/DDBJ whole genome shotgun (WGS) entry which is preliminary data.</text>
</comment>
<dbReference type="AlphaFoldDB" id="A0A2J8WA61"/>
<protein>
    <submittedName>
        <fullName evidence="1">GSDMB isoform 13</fullName>
    </submittedName>
</protein>